<keyword evidence="16" id="KW-1185">Reference proteome</keyword>
<dbReference type="VEuPathDB" id="FungiDB:BD410DRAFT_724759"/>
<keyword evidence="4 11" id="KW-0479">Metal-binding</keyword>
<evidence type="ECO:0000256" key="6">
    <source>
        <dbReference type="ARBA" id="ARBA00022837"/>
    </source>
</evidence>
<evidence type="ECO:0000313" key="15">
    <source>
        <dbReference type="EMBL" id="TDL21105.1"/>
    </source>
</evidence>
<evidence type="ECO:0000256" key="5">
    <source>
        <dbReference type="ARBA" id="ARBA00022801"/>
    </source>
</evidence>
<name>A0A4Y7Q123_9AGAM</name>
<dbReference type="GO" id="GO:0005509">
    <property type="term" value="F:calcium ion binding"/>
    <property type="evidence" value="ECO:0007669"/>
    <property type="project" value="InterPro"/>
</dbReference>
<feature type="active site" evidence="10">
    <location>
        <position position="429"/>
    </location>
</feature>
<dbReference type="InterPro" id="IPR012341">
    <property type="entry name" value="6hp_glycosidase-like_sf"/>
</dbReference>
<evidence type="ECO:0000256" key="3">
    <source>
        <dbReference type="ARBA" id="ARBA00007658"/>
    </source>
</evidence>
<evidence type="ECO:0000256" key="1">
    <source>
        <dbReference type="ARBA" id="ARBA00001913"/>
    </source>
</evidence>
<keyword evidence="7 12" id="KW-1015">Disulfide bond</keyword>
<dbReference type="AlphaFoldDB" id="A0A4Y7Q123"/>
<dbReference type="PANTHER" id="PTHR11742">
    <property type="entry name" value="MANNOSYL-OLIGOSACCHARIDE ALPHA-1,2-MANNOSIDASE-RELATED"/>
    <property type="match status" value="1"/>
</dbReference>
<dbReference type="InterPro" id="IPR036026">
    <property type="entry name" value="Seven-hairpin_glycosidases"/>
</dbReference>
<dbReference type="GO" id="GO:0005783">
    <property type="term" value="C:endoplasmic reticulum"/>
    <property type="evidence" value="ECO:0007669"/>
    <property type="project" value="TreeGrafter"/>
</dbReference>
<comment type="pathway">
    <text evidence="2">Protein modification; protein glycosylation.</text>
</comment>
<dbReference type="OrthoDB" id="8118055at2759"/>
<sequence>MHEQYQKPLKPPKSWKPTYDNHSPIGDWDTKAERVKQAFRHAYHAYEKFASPADELLPLTGRKIDNFNGWGVTVVDSLDTMYLMGLQDEFNTGLTFVERMNFTANDTIYIPFFETNIRYLGGLLSAYALSQDSILLERAEELGHLLLPAFNTTSGFPVYSMNIKTGLPPKKERNQGSLAEIATCQMEYKYLAHLTGKKEFYDVAQKVTASLYNAKTDWVGGMFPTQWDLKYGSPVNDVVSIGSLADSAYEYLLKQWLLTGKSEKESLEMYVRQANLIIENLLYLSPTRGLLYVSDVLISKNRPPSPSHRFEHLSCFLPGLLALGAHTLPPAALSDKQRERHWWAAEGLAYSCWMMYADQETGLGPEEVLFNFEGPGWHERNRWVNALRMWEEDSGDVPPPGLTEVQPVRMEDPKQDYWVNKLPHLLRPETIESMYIMWRLTGNAKWRERGWKVFEALEKEAKVGNGYAVLASVLKSPAKLQDSMPSYFLAETLKYLYLLFTDKDIVPLDRFVLNTEAHPLPVFNWTMWDKKNFKIL</sequence>
<keyword evidence="5 13" id="KW-0378">Hydrolase</keyword>
<keyword evidence="6 11" id="KW-0106">Calcium</keyword>
<evidence type="ECO:0000256" key="9">
    <source>
        <dbReference type="ARBA" id="ARBA00048605"/>
    </source>
</evidence>
<feature type="region of interest" description="Disordered" evidence="14">
    <location>
        <begin position="1"/>
        <end position="20"/>
    </location>
</feature>
<dbReference type="GO" id="GO:0016020">
    <property type="term" value="C:membrane"/>
    <property type="evidence" value="ECO:0007669"/>
    <property type="project" value="InterPro"/>
</dbReference>
<keyword evidence="13 15" id="KW-0326">Glycosidase</keyword>
<feature type="active site" description="Proton donor" evidence="10">
    <location>
        <position position="366"/>
    </location>
</feature>
<proteinExistence type="inferred from homology"/>
<evidence type="ECO:0000256" key="12">
    <source>
        <dbReference type="PIRSR" id="PIRSR601382-3"/>
    </source>
</evidence>
<feature type="active site" description="Proton donor" evidence="10">
    <location>
        <position position="114"/>
    </location>
</feature>
<evidence type="ECO:0000256" key="4">
    <source>
        <dbReference type="ARBA" id="ARBA00022723"/>
    </source>
</evidence>
<evidence type="ECO:0000256" key="7">
    <source>
        <dbReference type="ARBA" id="ARBA00023157"/>
    </source>
</evidence>
<dbReference type="Pfam" id="PF01532">
    <property type="entry name" value="Glyco_hydro_47"/>
    <property type="match status" value="1"/>
</dbReference>
<dbReference type="SUPFAM" id="SSF48225">
    <property type="entry name" value="Seven-hairpin glycosidases"/>
    <property type="match status" value="1"/>
</dbReference>
<comment type="catalytic activity">
    <reaction evidence="8">
        <text>N(4)-(alpha-D-Man-(1-&gt;2)-alpha-D-Man-(1-&gt;2)-alpha-D-Man-(1-&gt;3)-[alpha-D-Man-(1-&gt;3)-[alpha-D-Man-(1-&gt;2)-alpha-D-Man-(1-&gt;6)]-alpha-D-Man-(1-&gt;6)]-beta-D-Man-(1-&gt;4)-beta-D-GlcNAc-(1-&gt;4)-beta-D-GlcNAc)-L-asparaginyl-[protein] (N-glucan mannose isomer 8A1,2,3B1,3) + 3 H2O = N(4)-(alpha-D-Man-(1-&gt;3)-[alpha-D-Man-(1-&gt;3)-[alpha-D-Man-(1-&gt;6)]-alpha-D-Man-(1-&gt;6)]-beta-D-Man-(1-&gt;4)-beta-D-GlcNAc-(1-&gt;4)-beta-D-GlcNAc)-L-asparaginyl-[protein] (N-glucan mannose isomer 5A1,2) + 3 beta-D-mannose</text>
        <dbReference type="Rhea" id="RHEA:56028"/>
        <dbReference type="Rhea" id="RHEA-COMP:14358"/>
        <dbReference type="Rhea" id="RHEA-COMP:14367"/>
        <dbReference type="ChEBI" id="CHEBI:15377"/>
        <dbReference type="ChEBI" id="CHEBI:28563"/>
        <dbReference type="ChEBI" id="CHEBI:59087"/>
        <dbReference type="ChEBI" id="CHEBI:60628"/>
        <dbReference type="EC" id="3.2.1.113"/>
    </reaction>
</comment>
<evidence type="ECO:0000256" key="8">
    <source>
        <dbReference type="ARBA" id="ARBA00047669"/>
    </source>
</evidence>
<dbReference type="InterPro" id="IPR050749">
    <property type="entry name" value="Glycosyl_Hydrolase_47"/>
</dbReference>
<dbReference type="GO" id="GO:0036503">
    <property type="term" value="P:ERAD pathway"/>
    <property type="evidence" value="ECO:0007669"/>
    <property type="project" value="UniProtKB-ARBA"/>
</dbReference>
<evidence type="ECO:0000256" key="11">
    <source>
        <dbReference type="PIRSR" id="PIRSR601382-2"/>
    </source>
</evidence>
<comment type="cofactor">
    <cofactor evidence="1 11">
        <name>Ca(2+)</name>
        <dbReference type="ChEBI" id="CHEBI:29108"/>
    </cofactor>
</comment>
<protein>
    <recommendedName>
        <fullName evidence="13">alpha-1,2-Mannosidase</fullName>
        <ecNumber evidence="13">3.2.1.-</ecNumber>
    </recommendedName>
</protein>
<comment type="similarity">
    <text evidence="3 13">Belongs to the glycosyl hydrolase 47 family.</text>
</comment>
<dbReference type="GO" id="GO:0005975">
    <property type="term" value="P:carbohydrate metabolic process"/>
    <property type="evidence" value="ECO:0007669"/>
    <property type="project" value="InterPro"/>
</dbReference>
<dbReference type="InterPro" id="IPR001382">
    <property type="entry name" value="Glyco_hydro_47"/>
</dbReference>
<dbReference type="PANTHER" id="PTHR11742:SF55">
    <property type="entry name" value="ENDOPLASMIC RETICULUM MANNOSYL-OLIGOSACCHARIDE 1,2-ALPHA-MANNOSIDASE"/>
    <property type="match status" value="1"/>
</dbReference>
<dbReference type="EMBL" id="ML170183">
    <property type="protein sequence ID" value="TDL21105.1"/>
    <property type="molecule type" value="Genomic_DNA"/>
</dbReference>
<feature type="binding site" evidence="11">
    <location>
        <position position="515"/>
    </location>
    <ligand>
        <name>Ca(2+)</name>
        <dbReference type="ChEBI" id="CHEBI:29108"/>
    </ligand>
</feature>
<evidence type="ECO:0000256" key="2">
    <source>
        <dbReference type="ARBA" id="ARBA00004922"/>
    </source>
</evidence>
<accession>A0A4Y7Q123</accession>
<evidence type="ECO:0000256" key="10">
    <source>
        <dbReference type="PIRSR" id="PIRSR601382-1"/>
    </source>
</evidence>
<reference evidence="15 16" key="1">
    <citation type="submission" date="2018-06" db="EMBL/GenBank/DDBJ databases">
        <title>A transcriptomic atlas of mushroom development highlights an independent origin of complex multicellularity.</title>
        <authorList>
            <consortium name="DOE Joint Genome Institute"/>
            <person name="Krizsan K."/>
            <person name="Almasi E."/>
            <person name="Merenyi Z."/>
            <person name="Sahu N."/>
            <person name="Viragh M."/>
            <person name="Koszo T."/>
            <person name="Mondo S."/>
            <person name="Kiss B."/>
            <person name="Balint B."/>
            <person name="Kues U."/>
            <person name="Barry K."/>
            <person name="Hegedus J.C."/>
            <person name="Henrissat B."/>
            <person name="Johnson J."/>
            <person name="Lipzen A."/>
            <person name="Ohm R."/>
            <person name="Nagy I."/>
            <person name="Pangilinan J."/>
            <person name="Yan J."/>
            <person name="Xiong Y."/>
            <person name="Grigoriev I.V."/>
            <person name="Hibbett D.S."/>
            <person name="Nagy L.G."/>
        </authorList>
    </citation>
    <scope>NUCLEOTIDE SEQUENCE [LARGE SCALE GENOMIC DNA]</scope>
    <source>
        <strain evidence="15 16">SZMC22713</strain>
    </source>
</reference>
<evidence type="ECO:0000256" key="13">
    <source>
        <dbReference type="RuleBase" id="RU361193"/>
    </source>
</evidence>
<evidence type="ECO:0000313" key="16">
    <source>
        <dbReference type="Proteomes" id="UP000294933"/>
    </source>
</evidence>
<evidence type="ECO:0000256" key="14">
    <source>
        <dbReference type="SAM" id="MobiDB-lite"/>
    </source>
</evidence>
<gene>
    <name evidence="15" type="ORF">BD410DRAFT_724759</name>
</gene>
<dbReference type="Gene3D" id="1.50.10.10">
    <property type="match status" value="1"/>
</dbReference>
<dbReference type="Proteomes" id="UP000294933">
    <property type="component" value="Unassembled WGS sequence"/>
</dbReference>
<dbReference type="GO" id="GO:0004571">
    <property type="term" value="F:mannosyl-oligosaccharide 1,2-alpha-mannosidase activity"/>
    <property type="evidence" value="ECO:0007669"/>
    <property type="project" value="UniProtKB-EC"/>
</dbReference>
<dbReference type="PRINTS" id="PR00747">
    <property type="entry name" value="GLYHDRLASE47"/>
</dbReference>
<dbReference type="STRING" id="50990.A0A4Y7Q123"/>
<organism evidence="15 16">
    <name type="scientific">Rickenella mellea</name>
    <dbReference type="NCBI Taxonomy" id="50990"/>
    <lineage>
        <taxon>Eukaryota</taxon>
        <taxon>Fungi</taxon>
        <taxon>Dikarya</taxon>
        <taxon>Basidiomycota</taxon>
        <taxon>Agaricomycotina</taxon>
        <taxon>Agaricomycetes</taxon>
        <taxon>Hymenochaetales</taxon>
        <taxon>Rickenellaceae</taxon>
        <taxon>Rickenella</taxon>
    </lineage>
</organism>
<feature type="active site" evidence="10">
    <location>
        <position position="246"/>
    </location>
</feature>
<comment type="catalytic activity">
    <reaction evidence="9">
        <text>N(4)-(alpha-D-Man-(1-&gt;2)-alpha-D-Man-(1-&gt;2)-alpha-D-Man-(1-&gt;3)-[alpha-D-Man-(1-&gt;2)-alpha-D-Man-(1-&gt;3)-[alpha-D-Man-(1-&gt;2)-alpha-D-Man-(1-&gt;6)]-alpha-D-Man-(1-&gt;6)]-beta-D-Man-(1-&gt;4)-beta-D-GlcNAc-(1-&gt;4)-beta-D-GlcNAc)-L-asparaginyl-[protein] (N-glucan mannose isomer 9A1,2,3B1,2,3) + 4 H2O = N(4)-(alpha-D-Man-(1-&gt;3)-[alpha-D-Man-(1-&gt;3)-[alpha-D-Man-(1-&gt;6)]-alpha-D-Man-(1-&gt;6)]-beta-D-Man-(1-&gt;4)-beta-D-GlcNAc-(1-&gt;4)-beta-D-GlcNAc)-L-asparaginyl-[protein] (N-glucan mannose isomer 5A1,2) + 4 beta-D-mannose</text>
        <dbReference type="Rhea" id="RHEA:56008"/>
        <dbReference type="Rhea" id="RHEA-COMP:14356"/>
        <dbReference type="Rhea" id="RHEA-COMP:14367"/>
        <dbReference type="ChEBI" id="CHEBI:15377"/>
        <dbReference type="ChEBI" id="CHEBI:28563"/>
        <dbReference type="ChEBI" id="CHEBI:59087"/>
        <dbReference type="ChEBI" id="CHEBI:139493"/>
        <dbReference type="EC" id="3.2.1.113"/>
    </reaction>
</comment>
<dbReference type="EC" id="3.2.1.-" evidence="13"/>
<feature type="disulfide bond" evidence="12">
    <location>
        <begin position="315"/>
        <end position="352"/>
    </location>
</feature>